<protein>
    <recommendedName>
        <fullName evidence="4 9">N-(5'-phosphoribosyl)anthranilate isomerase</fullName>
        <shortName evidence="9">PRAI</shortName>
        <ecNumber evidence="3 9">5.3.1.24</ecNumber>
    </recommendedName>
</protein>
<comment type="catalytic activity">
    <reaction evidence="1 9">
        <text>N-(5-phospho-beta-D-ribosyl)anthranilate = 1-(2-carboxyphenylamino)-1-deoxy-D-ribulose 5-phosphate</text>
        <dbReference type="Rhea" id="RHEA:21540"/>
        <dbReference type="ChEBI" id="CHEBI:18277"/>
        <dbReference type="ChEBI" id="CHEBI:58613"/>
        <dbReference type="EC" id="5.3.1.24"/>
    </reaction>
</comment>
<dbReference type="PANTHER" id="PTHR42894:SF1">
    <property type="entry name" value="N-(5'-PHOSPHORIBOSYL)ANTHRANILATE ISOMERASE"/>
    <property type="match status" value="1"/>
</dbReference>
<dbReference type="CDD" id="cd00405">
    <property type="entry name" value="PRAI"/>
    <property type="match status" value="1"/>
</dbReference>
<evidence type="ECO:0000313" key="12">
    <source>
        <dbReference type="Proteomes" id="UP001265259"/>
    </source>
</evidence>
<dbReference type="InterPro" id="IPR044643">
    <property type="entry name" value="TrpF_fam"/>
</dbReference>
<evidence type="ECO:0000256" key="1">
    <source>
        <dbReference type="ARBA" id="ARBA00001164"/>
    </source>
</evidence>
<gene>
    <name evidence="9" type="primary">trpF</name>
    <name evidence="11" type="ORF">RM543_08795</name>
</gene>
<dbReference type="PANTHER" id="PTHR42894">
    <property type="entry name" value="N-(5'-PHOSPHORIBOSYL)ANTHRANILATE ISOMERASE"/>
    <property type="match status" value="1"/>
</dbReference>
<dbReference type="HAMAP" id="MF_00135">
    <property type="entry name" value="PRAI"/>
    <property type="match status" value="1"/>
</dbReference>
<evidence type="ECO:0000256" key="4">
    <source>
        <dbReference type="ARBA" id="ARBA00022272"/>
    </source>
</evidence>
<dbReference type="EC" id="5.3.1.24" evidence="3 9"/>
<dbReference type="Pfam" id="PF00697">
    <property type="entry name" value="PRAI"/>
    <property type="match status" value="1"/>
</dbReference>
<dbReference type="RefSeq" id="WP_311690667.1">
    <property type="nucleotide sequence ID" value="NZ_JAVRHL010000002.1"/>
</dbReference>
<evidence type="ECO:0000256" key="3">
    <source>
        <dbReference type="ARBA" id="ARBA00012572"/>
    </source>
</evidence>
<comment type="similarity">
    <text evidence="9">Belongs to the TrpF family.</text>
</comment>
<comment type="caution">
    <text evidence="11">The sequence shown here is derived from an EMBL/GenBank/DDBJ whole genome shotgun (WGS) entry which is preliminary data.</text>
</comment>
<keyword evidence="5 9" id="KW-0028">Amino-acid biosynthesis</keyword>
<evidence type="ECO:0000256" key="2">
    <source>
        <dbReference type="ARBA" id="ARBA00004664"/>
    </source>
</evidence>
<dbReference type="EMBL" id="JAVRHL010000002">
    <property type="protein sequence ID" value="MDT0682783.1"/>
    <property type="molecule type" value="Genomic_DNA"/>
</dbReference>
<dbReference type="NCBIfam" id="NF002295">
    <property type="entry name" value="PRK01222.1-1"/>
    <property type="match status" value="1"/>
</dbReference>
<evidence type="ECO:0000259" key="10">
    <source>
        <dbReference type="Pfam" id="PF00697"/>
    </source>
</evidence>
<comment type="pathway">
    <text evidence="2 9">Amino-acid biosynthesis; L-tryptophan biosynthesis; L-tryptophan from chorismate: step 3/5.</text>
</comment>
<dbReference type="InterPro" id="IPR011060">
    <property type="entry name" value="RibuloseP-bd_barrel"/>
</dbReference>
<dbReference type="InterPro" id="IPR013785">
    <property type="entry name" value="Aldolase_TIM"/>
</dbReference>
<keyword evidence="8 9" id="KW-0413">Isomerase</keyword>
<evidence type="ECO:0000313" key="11">
    <source>
        <dbReference type="EMBL" id="MDT0682783.1"/>
    </source>
</evidence>
<evidence type="ECO:0000256" key="6">
    <source>
        <dbReference type="ARBA" id="ARBA00022822"/>
    </source>
</evidence>
<proteinExistence type="inferred from homology"/>
<dbReference type="InterPro" id="IPR001240">
    <property type="entry name" value="PRAI_dom"/>
</dbReference>
<evidence type="ECO:0000256" key="5">
    <source>
        <dbReference type="ARBA" id="ARBA00022605"/>
    </source>
</evidence>
<keyword evidence="12" id="KW-1185">Reference proteome</keyword>
<keyword evidence="7 9" id="KW-0057">Aromatic amino acid biosynthesis</keyword>
<name>A0ABU3DGV2_9RHOB</name>
<evidence type="ECO:0000256" key="7">
    <source>
        <dbReference type="ARBA" id="ARBA00023141"/>
    </source>
</evidence>
<organism evidence="11 12">
    <name type="scientific">Tropicimonas omnivorans</name>
    <dbReference type="NCBI Taxonomy" id="3075590"/>
    <lineage>
        <taxon>Bacteria</taxon>
        <taxon>Pseudomonadati</taxon>
        <taxon>Pseudomonadota</taxon>
        <taxon>Alphaproteobacteria</taxon>
        <taxon>Rhodobacterales</taxon>
        <taxon>Roseobacteraceae</taxon>
        <taxon>Tropicimonas</taxon>
    </lineage>
</organism>
<dbReference type="GO" id="GO:0004640">
    <property type="term" value="F:phosphoribosylanthranilate isomerase activity"/>
    <property type="evidence" value="ECO:0007669"/>
    <property type="project" value="UniProtKB-EC"/>
</dbReference>
<dbReference type="Gene3D" id="3.20.20.70">
    <property type="entry name" value="Aldolase class I"/>
    <property type="match status" value="1"/>
</dbReference>
<dbReference type="Proteomes" id="UP001265259">
    <property type="component" value="Unassembled WGS sequence"/>
</dbReference>
<dbReference type="SUPFAM" id="SSF51366">
    <property type="entry name" value="Ribulose-phoshate binding barrel"/>
    <property type="match status" value="1"/>
</dbReference>
<accession>A0ABU3DGV2</accession>
<feature type="domain" description="N-(5'phosphoribosyl) anthranilate isomerase (PRAI)" evidence="10">
    <location>
        <begin position="10"/>
        <end position="212"/>
    </location>
</feature>
<sequence length="218" mass="22812">MTDSSGIRIKVCGLTRPEDVTAIAEAGADYAGFVFYEPSPRNIGLDVAAELTRLVPDGIEKVALTVNAPDALFEGLLDVARVDLIQCHGNEGPQRLEELRDMFGLPVMKAITIATEADLEALPGYLESADQLLIDAKGSAADALPGGNGESFDWSLLEGVEWDLPWMLAGGLTPDNVGEAIRVTGAGQVDVSSGVESARGIKDAGLIRAFCDAARAAG</sequence>
<evidence type="ECO:0000256" key="9">
    <source>
        <dbReference type="HAMAP-Rule" id="MF_00135"/>
    </source>
</evidence>
<evidence type="ECO:0000256" key="8">
    <source>
        <dbReference type="ARBA" id="ARBA00023235"/>
    </source>
</evidence>
<reference evidence="11 12" key="1">
    <citation type="submission" date="2023-09" db="EMBL/GenBank/DDBJ databases">
        <authorList>
            <person name="Rey-Velasco X."/>
        </authorList>
    </citation>
    <scope>NUCLEOTIDE SEQUENCE [LARGE SCALE GENOMIC DNA]</scope>
    <source>
        <strain evidence="11 12">F158</strain>
    </source>
</reference>
<keyword evidence="6 9" id="KW-0822">Tryptophan biosynthesis</keyword>